<dbReference type="InParanoid" id="A0A2J7RH44"/>
<dbReference type="Proteomes" id="UP000235965">
    <property type="component" value="Unassembled WGS sequence"/>
</dbReference>
<dbReference type="InterPro" id="IPR036397">
    <property type="entry name" value="RNaseH_sf"/>
</dbReference>
<gene>
    <name evidence="1" type="ORF">B7P43_G09760</name>
</gene>
<accession>A0A2J7RH44</accession>
<sequence length="105" mass="11564">MSQFEQRANFKFMCKLGKSASETLSALQQVYNIPVITQPPYSPDLAPSDFWLFPTLTMDLKGTRFATREDIKSNATAEPSTAVSTTAGSMEQVCARKGPTLKVIK</sequence>
<dbReference type="Gene3D" id="3.30.420.10">
    <property type="entry name" value="Ribonuclease H-like superfamily/Ribonuclease H"/>
    <property type="match status" value="1"/>
</dbReference>
<proteinExistence type="predicted"/>
<dbReference type="InterPro" id="IPR052709">
    <property type="entry name" value="Transposase-MT_Hybrid"/>
</dbReference>
<evidence type="ECO:0000313" key="2">
    <source>
        <dbReference type="Proteomes" id="UP000235965"/>
    </source>
</evidence>
<dbReference type="EMBL" id="NEVH01003747">
    <property type="protein sequence ID" value="PNF40154.1"/>
    <property type="molecule type" value="Genomic_DNA"/>
</dbReference>
<evidence type="ECO:0000313" key="1">
    <source>
        <dbReference type="EMBL" id="PNF40154.1"/>
    </source>
</evidence>
<dbReference type="GO" id="GO:0003676">
    <property type="term" value="F:nucleic acid binding"/>
    <property type="evidence" value="ECO:0007669"/>
    <property type="project" value="InterPro"/>
</dbReference>
<keyword evidence="2" id="KW-1185">Reference proteome</keyword>
<reference evidence="1 2" key="1">
    <citation type="submission" date="2017-12" db="EMBL/GenBank/DDBJ databases">
        <title>Hemimetabolous genomes reveal molecular basis of termite eusociality.</title>
        <authorList>
            <person name="Harrison M.C."/>
            <person name="Jongepier E."/>
            <person name="Robertson H.M."/>
            <person name="Arning N."/>
            <person name="Bitard-Feildel T."/>
            <person name="Chao H."/>
            <person name="Childers C.P."/>
            <person name="Dinh H."/>
            <person name="Doddapaneni H."/>
            <person name="Dugan S."/>
            <person name="Gowin J."/>
            <person name="Greiner C."/>
            <person name="Han Y."/>
            <person name="Hu H."/>
            <person name="Hughes D.S.T."/>
            <person name="Huylmans A.-K."/>
            <person name="Kemena C."/>
            <person name="Kremer L.P.M."/>
            <person name="Lee S.L."/>
            <person name="Lopez-Ezquerra A."/>
            <person name="Mallet L."/>
            <person name="Monroy-Kuhn J.M."/>
            <person name="Moser A."/>
            <person name="Murali S.C."/>
            <person name="Muzny D.M."/>
            <person name="Otani S."/>
            <person name="Piulachs M.-D."/>
            <person name="Poelchau M."/>
            <person name="Qu J."/>
            <person name="Schaub F."/>
            <person name="Wada-Katsumata A."/>
            <person name="Worley K.C."/>
            <person name="Xie Q."/>
            <person name="Ylla G."/>
            <person name="Poulsen M."/>
            <person name="Gibbs R.A."/>
            <person name="Schal C."/>
            <person name="Richards S."/>
            <person name="Belles X."/>
            <person name="Korb J."/>
            <person name="Bornberg-Bauer E."/>
        </authorList>
    </citation>
    <scope>NUCLEOTIDE SEQUENCE [LARGE SCALE GENOMIC DNA]</scope>
    <source>
        <tissue evidence="1">Whole body</tissue>
    </source>
</reference>
<evidence type="ECO:0008006" key="3">
    <source>
        <dbReference type="Google" id="ProtNLM"/>
    </source>
</evidence>
<comment type="caution">
    <text evidence="1">The sequence shown here is derived from an EMBL/GenBank/DDBJ whole genome shotgun (WGS) entry which is preliminary data.</text>
</comment>
<dbReference type="PANTHER" id="PTHR46060">
    <property type="entry name" value="MARINER MOS1 TRANSPOSASE-LIKE PROTEIN"/>
    <property type="match status" value="1"/>
</dbReference>
<protein>
    <recommendedName>
        <fullName evidence="3">Tc1-like transposase DDE domain-containing protein</fullName>
    </recommendedName>
</protein>
<name>A0A2J7RH44_9NEOP</name>
<dbReference type="PANTHER" id="PTHR46060:SF1">
    <property type="entry name" value="MARINER MOS1 TRANSPOSASE-LIKE PROTEIN"/>
    <property type="match status" value="1"/>
</dbReference>
<dbReference type="AlphaFoldDB" id="A0A2J7RH44"/>
<organism evidence="1 2">
    <name type="scientific">Cryptotermes secundus</name>
    <dbReference type="NCBI Taxonomy" id="105785"/>
    <lineage>
        <taxon>Eukaryota</taxon>
        <taxon>Metazoa</taxon>
        <taxon>Ecdysozoa</taxon>
        <taxon>Arthropoda</taxon>
        <taxon>Hexapoda</taxon>
        <taxon>Insecta</taxon>
        <taxon>Pterygota</taxon>
        <taxon>Neoptera</taxon>
        <taxon>Polyneoptera</taxon>
        <taxon>Dictyoptera</taxon>
        <taxon>Blattodea</taxon>
        <taxon>Blattoidea</taxon>
        <taxon>Termitoidae</taxon>
        <taxon>Kalotermitidae</taxon>
        <taxon>Cryptotermitinae</taxon>
        <taxon>Cryptotermes</taxon>
    </lineage>
</organism>